<feature type="transmembrane region" description="Helical" evidence="2">
    <location>
        <begin position="563"/>
        <end position="584"/>
    </location>
</feature>
<feature type="transmembrane region" description="Helical" evidence="2">
    <location>
        <begin position="323"/>
        <end position="342"/>
    </location>
</feature>
<dbReference type="AlphaFoldDB" id="A0A837DBJ0"/>
<accession>A0A837DBJ0</accession>
<feature type="transmembrane region" description="Helical" evidence="2">
    <location>
        <begin position="223"/>
        <end position="242"/>
    </location>
</feature>
<keyword evidence="2" id="KW-0812">Transmembrane</keyword>
<evidence type="ECO:0000313" key="3">
    <source>
        <dbReference type="EMBL" id="KHF45203.1"/>
    </source>
</evidence>
<evidence type="ECO:0000256" key="2">
    <source>
        <dbReference type="SAM" id="Phobius"/>
    </source>
</evidence>
<dbReference type="RefSeq" id="WP_012795995.1">
    <property type="nucleotide sequence ID" value="NZ_CALJZO010000109.1"/>
</dbReference>
<organism evidence="3 4">
    <name type="scientific">Saccharomonospora viridis</name>
    <dbReference type="NCBI Taxonomy" id="1852"/>
    <lineage>
        <taxon>Bacteria</taxon>
        <taxon>Bacillati</taxon>
        <taxon>Actinomycetota</taxon>
        <taxon>Actinomycetes</taxon>
        <taxon>Pseudonocardiales</taxon>
        <taxon>Pseudonocardiaceae</taxon>
        <taxon>Saccharomonospora</taxon>
    </lineage>
</organism>
<feature type="transmembrane region" description="Helical" evidence="2">
    <location>
        <begin position="81"/>
        <end position="104"/>
    </location>
</feature>
<feature type="region of interest" description="Disordered" evidence="1">
    <location>
        <begin position="155"/>
        <end position="175"/>
    </location>
</feature>
<reference evidence="3 4" key="1">
    <citation type="submission" date="2014-10" db="EMBL/GenBank/DDBJ databases">
        <title>Genome sequence of Micropolyspora internatus JCM3315.</title>
        <authorList>
            <person name="Shin S.-K."/>
            <person name="Yi H."/>
        </authorList>
    </citation>
    <scope>NUCLEOTIDE SEQUENCE [LARGE SCALE GENOMIC DNA]</scope>
    <source>
        <strain evidence="3 4">JCM 3315</strain>
    </source>
</reference>
<feature type="transmembrane region" description="Helical" evidence="2">
    <location>
        <begin position="21"/>
        <end position="42"/>
    </location>
</feature>
<keyword evidence="2" id="KW-0472">Membrane</keyword>
<feature type="transmembrane region" description="Helical" evidence="2">
    <location>
        <begin position="54"/>
        <end position="74"/>
    </location>
</feature>
<dbReference type="InterPro" id="IPR006311">
    <property type="entry name" value="TAT_signal"/>
</dbReference>
<feature type="transmembrane region" description="Helical" evidence="2">
    <location>
        <begin position="281"/>
        <end position="302"/>
    </location>
</feature>
<sequence length="620" mass="61386">MTTASTQVDSPRTEAITRRQPLLAALVVAALGAVMSVVGAVAPALDGASRGFPSAPLLAVLAVVPVAVAFLLLLRSRFGMAAGVLMGAATLAPAAVVLDLQLLVDPSAASRPELYFPRDLSLPSPSIGLWALLAGHGFALVAGVVALAVSRQEPGSAFDDTGARGIEGDSGGSDDSAAWRRRSVLLAFLIAVVGACGLLMAPFHSSDLYLLARNAFEGPAVELVGRVLSAATLSAGAVLLVVVPREVTVAGGGLLGLALALAAWGVPPLAAALSMTSLDIAVGPCLVVAAVLGLLFVATRHATDVTVSSTSPKGTRLPGGRKLELATGVFASVTGASAVLGAVLPQLTAIGSADAPESPARWLLLAAGGVIGLLGLAMFVTRVATAVRPVLSVAWVGVPLAATAVLDTALTTGYTSTTFSPTQYGSPVDGLDSLGFGPFSSGPGAVWAWLAMVGAVVTACCSVVAGVVEREDAEDAAADEVSGEDGNGIPDGVTTVGLRMLIPLTAAAVLAIAAFGTPLVTAPEYVEPGLWSDVGTPTWGLAAAVLVIVGACVLATRSRPARAAALLAGVACVVGLRAATAPLVGGEIDGSAAGLGLWFSLAALAALAGAGAVAMTGRRA</sequence>
<dbReference type="OMA" id="GMVAVHR"/>
<name>A0A837DBJ0_9PSEU</name>
<feature type="transmembrane region" description="Helical" evidence="2">
    <location>
        <begin position="596"/>
        <end position="615"/>
    </location>
</feature>
<dbReference type="PROSITE" id="PS51318">
    <property type="entry name" value="TAT"/>
    <property type="match status" value="1"/>
</dbReference>
<evidence type="ECO:0000313" key="4">
    <source>
        <dbReference type="Proteomes" id="UP000030848"/>
    </source>
</evidence>
<evidence type="ECO:0000256" key="1">
    <source>
        <dbReference type="SAM" id="MobiDB-lite"/>
    </source>
</evidence>
<feature type="transmembrane region" description="Helical" evidence="2">
    <location>
        <begin position="500"/>
        <end position="519"/>
    </location>
</feature>
<gene>
    <name evidence="3" type="ORF">MINT15_20850</name>
</gene>
<comment type="caution">
    <text evidence="3">The sequence shown here is derived from an EMBL/GenBank/DDBJ whole genome shotgun (WGS) entry which is preliminary data.</text>
</comment>
<protein>
    <submittedName>
        <fullName evidence="3">Uncharacterized protein</fullName>
    </submittedName>
</protein>
<feature type="transmembrane region" description="Helical" evidence="2">
    <location>
        <begin position="127"/>
        <end position="149"/>
    </location>
</feature>
<feature type="transmembrane region" description="Helical" evidence="2">
    <location>
        <begin position="254"/>
        <end position="275"/>
    </location>
</feature>
<dbReference type="Proteomes" id="UP000030848">
    <property type="component" value="Unassembled WGS sequence"/>
</dbReference>
<feature type="transmembrane region" description="Helical" evidence="2">
    <location>
        <begin position="184"/>
        <end position="203"/>
    </location>
</feature>
<feature type="transmembrane region" description="Helical" evidence="2">
    <location>
        <begin position="362"/>
        <end position="381"/>
    </location>
</feature>
<feature type="transmembrane region" description="Helical" evidence="2">
    <location>
        <begin position="393"/>
        <end position="414"/>
    </location>
</feature>
<feature type="transmembrane region" description="Helical" evidence="2">
    <location>
        <begin position="539"/>
        <end position="556"/>
    </location>
</feature>
<dbReference type="EMBL" id="JRZE01000003">
    <property type="protein sequence ID" value="KHF45203.1"/>
    <property type="molecule type" value="Genomic_DNA"/>
</dbReference>
<feature type="transmembrane region" description="Helical" evidence="2">
    <location>
        <begin position="446"/>
        <end position="468"/>
    </location>
</feature>
<keyword evidence="2" id="KW-1133">Transmembrane helix</keyword>
<proteinExistence type="predicted"/>